<comment type="caution">
    <text evidence="1">The sequence shown here is derived from an EMBL/GenBank/DDBJ whole genome shotgun (WGS) entry which is preliminary data.</text>
</comment>
<dbReference type="EMBL" id="JAAGNN010000012">
    <property type="protein sequence ID" value="KAF4081946.1"/>
    <property type="molecule type" value="Genomic_DNA"/>
</dbReference>
<sequence length="149" mass="16056">MLNYMLLSIPSDRSAGCRWLRHPDPAWSSSAQPGEPATVHFAPCIEFAAAAPPPLASPAPLALSPSSVPLLFSFLSLGRRCVLQLARLSPQELQGPALLLPSVSAGLERGDQFHAEVNICLIHPDALLPILCTFCCCRWSHIDTLMVCT</sequence>
<organism evidence="1 2">
    <name type="scientific">Ameiurus melas</name>
    <name type="common">Black bullhead</name>
    <name type="synonym">Silurus melas</name>
    <dbReference type="NCBI Taxonomy" id="219545"/>
    <lineage>
        <taxon>Eukaryota</taxon>
        <taxon>Metazoa</taxon>
        <taxon>Chordata</taxon>
        <taxon>Craniata</taxon>
        <taxon>Vertebrata</taxon>
        <taxon>Euteleostomi</taxon>
        <taxon>Actinopterygii</taxon>
        <taxon>Neopterygii</taxon>
        <taxon>Teleostei</taxon>
        <taxon>Ostariophysi</taxon>
        <taxon>Siluriformes</taxon>
        <taxon>Ictaluridae</taxon>
        <taxon>Ameiurus</taxon>
    </lineage>
</organism>
<dbReference type="AlphaFoldDB" id="A0A7J6AGL2"/>
<protein>
    <submittedName>
        <fullName evidence="1">Uncharacterized protein</fullName>
    </submittedName>
</protein>
<name>A0A7J6AGL2_AMEME</name>
<evidence type="ECO:0000313" key="1">
    <source>
        <dbReference type="EMBL" id="KAF4081946.1"/>
    </source>
</evidence>
<accession>A0A7J6AGL2</accession>
<reference evidence="1 2" key="1">
    <citation type="submission" date="2020-02" db="EMBL/GenBank/DDBJ databases">
        <title>A chromosome-scale genome assembly of the black bullhead catfish (Ameiurus melas).</title>
        <authorList>
            <person name="Wen M."/>
            <person name="Zham M."/>
            <person name="Cabau C."/>
            <person name="Klopp C."/>
            <person name="Donnadieu C."/>
            <person name="Roques C."/>
            <person name="Bouchez O."/>
            <person name="Lampietro C."/>
            <person name="Jouanno E."/>
            <person name="Herpin A."/>
            <person name="Louis A."/>
            <person name="Berthelot C."/>
            <person name="Parey E."/>
            <person name="Roest-Crollius H."/>
            <person name="Braasch I."/>
            <person name="Postlethwait J."/>
            <person name="Robinson-Rechavi M."/>
            <person name="Echchiki A."/>
            <person name="Begum T."/>
            <person name="Montfort J."/>
            <person name="Schartl M."/>
            <person name="Bobe J."/>
            <person name="Guiguen Y."/>
        </authorList>
    </citation>
    <scope>NUCLEOTIDE SEQUENCE [LARGE SCALE GENOMIC DNA]</scope>
    <source>
        <strain evidence="1">M_S1</strain>
        <tissue evidence="1">Blood</tissue>
    </source>
</reference>
<keyword evidence="2" id="KW-1185">Reference proteome</keyword>
<dbReference type="Proteomes" id="UP000593565">
    <property type="component" value="Unassembled WGS sequence"/>
</dbReference>
<proteinExistence type="predicted"/>
<evidence type="ECO:0000313" key="2">
    <source>
        <dbReference type="Proteomes" id="UP000593565"/>
    </source>
</evidence>
<gene>
    <name evidence="1" type="ORF">AMELA_G00146200</name>
</gene>